<organism evidence="9 10">
    <name type="scientific">Piscibacillus salipiscarius</name>
    <dbReference type="NCBI Taxonomy" id="299480"/>
    <lineage>
        <taxon>Bacteria</taxon>
        <taxon>Bacillati</taxon>
        <taxon>Bacillota</taxon>
        <taxon>Bacilli</taxon>
        <taxon>Bacillales</taxon>
        <taxon>Bacillaceae</taxon>
        <taxon>Piscibacillus</taxon>
    </lineage>
</organism>
<evidence type="ECO:0000259" key="8">
    <source>
        <dbReference type="PROSITE" id="PS50850"/>
    </source>
</evidence>
<evidence type="ECO:0000313" key="9">
    <source>
        <dbReference type="EMBL" id="MFD2640217.1"/>
    </source>
</evidence>
<keyword evidence="3" id="KW-1003">Cell membrane</keyword>
<keyword evidence="4 7" id="KW-0812">Transmembrane</keyword>
<evidence type="ECO:0000256" key="2">
    <source>
        <dbReference type="ARBA" id="ARBA00022448"/>
    </source>
</evidence>
<feature type="transmembrane region" description="Helical" evidence="7">
    <location>
        <begin position="381"/>
        <end position="399"/>
    </location>
</feature>
<dbReference type="InterPro" id="IPR036259">
    <property type="entry name" value="MFS_trans_sf"/>
</dbReference>
<evidence type="ECO:0000256" key="4">
    <source>
        <dbReference type="ARBA" id="ARBA00022692"/>
    </source>
</evidence>
<dbReference type="CDD" id="cd06173">
    <property type="entry name" value="MFS_MefA_like"/>
    <property type="match status" value="1"/>
</dbReference>
<feature type="transmembrane region" description="Helical" evidence="7">
    <location>
        <begin position="290"/>
        <end position="308"/>
    </location>
</feature>
<name>A0ABW5QF53_9BACI</name>
<feature type="transmembrane region" description="Helical" evidence="7">
    <location>
        <begin position="174"/>
        <end position="195"/>
    </location>
</feature>
<dbReference type="EMBL" id="JBHUMZ010000052">
    <property type="protein sequence ID" value="MFD2640217.1"/>
    <property type="molecule type" value="Genomic_DNA"/>
</dbReference>
<protein>
    <submittedName>
        <fullName evidence="9">MFS transporter</fullName>
    </submittedName>
</protein>
<dbReference type="PANTHER" id="PTHR43266:SF10">
    <property type="entry name" value="BACILYSIN EXPORTER BACE-RELATED"/>
    <property type="match status" value="1"/>
</dbReference>
<evidence type="ECO:0000256" key="7">
    <source>
        <dbReference type="SAM" id="Phobius"/>
    </source>
</evidence>
<reference evidence="10" key="1">
    <citation type="journal article" date="2019" name="Int. J. Syst. Evol. Microbiol.">
        <title>The Global Catalogue of Microorganisms (GCM) 10K type strain sequencing project: providing services to taxonomists for standard genome sequencing and annotation.</title>
        <authorList>
            <consortium name="The Broad Institute Genomics Platform"/>
            <consortium name="The Broad Institute Genome Sequencing Center for Infectious Disease"/>
            <person name="Wu L."/>
            <person name="Ma J."/>
        </authorList>
    </citation>
    <scope>NUCLEOTIDE SEQUENCE [LARGE SCALE GENOMIC DNA]</scope>
    <source>
        <strain evidence="10">TISTR 1571</strain>
    </source>
</reference>
<feature type="transmembrane region" description="Helical" evidence="7">
    <location>
        <begin position="223"/>
        <end position="246"/>
    </location>
</feature>
<feature type="transmembrane region" description="Helical" evidence="7">
    <location>
        <begin position="258"/>
        <end position="278"/>
    </location>
</feature>
<dbReference type="Proteomes" id="UP001597452">
    <property type="component" value="Unassembled WGS sequence"/>
</dbReference>
<sequence length="410" mass="45924">MVLYHLYKKYPAYGLLQVASIITILTNWAAFLAMLVLLDRLTESGLAFGSLWAVSGLIPLVLGYFSGVWIDRLNVKRLIVATEVTAAIGFGFFLVMFSTPGDWQWVVFLVARLFILLSGNINGTCVQTVIPDIVEKDDLVKANSFSFSLNNVLRLTGASLGGVLLAVSSLEFVFLLNVITCLVAALLSYQATKYFQFPEKTASRKNYLLEFKEGITQINVNKWVLSVVVAAIFSGIIIGTFNLMLQQFTSDVYHEEDYILSYLYVAHGVVAFIVAYTLARRNFLFKNRVYYGLNYMLFGLIWMCFGLTSNYIQGMIVLILFGIVGAFSGPYERTTMQHEVPDHMRGRIFATWQTTYSLSIQLGAFLSGVIITLFGLRWVPIITGMMEILLGVFIVVLSIKVGKRINYQAS</sequence>
<gene>
    <name evidence="9" type="ORF">ACFSW4_15215</name>
</gene>
<accession>A0ABW5QF53</accession>
<proteinExistence type="predicted"/>
<evidence type="ECO:0000313" key="10">
    <source>
        <dbReference type="Proteomes" id="UP001597452"/>
    </source>
</evidence>
<keyword evidence="6 7" id="KW-0472">Membrane</keyword>
<comment type="caution">
    <text evidence="9">The sequence shown here is derived from an EMBL/GenBank/DDBJ whole genome shotgun (WGS) entry which is preliminary data.</text>
</comment>
<evidence type="ECO:0000256" key="5">
    <source>
        <dbReference type="ARBA" id="ARBA00022989"/>
    </source>
</evidence>
<keyword evidence="10" id="KW-1185">Reference proteome</keyword>
<keyword evidence="5 7" id="KW-1133">Transmembrane helix</keyword>
<feature type="transmembrane region" description="Helical" evidence="7">
    <location>
        <begin position="352"/>
        <end position="375"/>
    </location>
</feature>
<feature type="domain" description="Major facilitator superfamily (MFS) profile" evidence="8">
    <location>
        <begin position="223"/>
        <end position="410"/>
    </location>
</feature>
<keyword evidence="2" id="KW-0813">Transport</keyword>
<feature type="transmembrane region" description="Helical" evidence="7">
    <location>
        <begin position="78"/>
        <end position="97"/>
    </location>
</feature>
<dbReference type="PROSITE" id="PS50850">
    <property type="entry name" value="MFS"/>
    <property type="match status" value="1"/>
</dbReference>
<feature type="transmembrane region" description="Helical" evidence="7">
    <location>
        <begin position="314"/>
        <end position="331"/>
    </location>
</feature>
<dbReference type="InterPro" id="IPR011701">
    <property type="entry name" value="MFS"/>
</dbReference>
<feature type="transmembrane region" description="Helical" evidence="7">
    <location>
        <begin position="12"/>
        <end position="38"/>
    </location>
</feature>
<comment type="subcellular location">
    <subcellularLocation>
        <location evidence="1">Cell membrane</location>
        <topology evidence="1">Multi-pass membrane protein</topology>
    </subcellularLocation>
</comment>
<feature type="transmembrane region" description="Helical" evidence="7">
    <location>
        <begin position="44"/>
        <end position="66"/>
    </location>
</feature>
<dbReference type="InterPro" id="IPR020846">
    <property type="entry name" value="MFS_dom"/>
</dbReference>
<dbReference type="Gene3D" id="1.20.1250.20">
    <property type="entry name" value="MFS general substrate transporter like domains"/>
    <property type="match status" value="1"/>
</dbReference>
<dbReference type="SUPFAM" id="SSF103473">
    <property type="entry name" value="MFS general substrate transporter"/>
    <property type="match status" value="1"/>
</dbReference>
<dbReference type="PANTHER" id="PTHR43266">
    <property type="entry name" value="MACROLIDE-EFFLUX PROTEIN"/>
    <property type="match status" value="1"/>
</dbReference>
<dbReference type="RefSeq" id="WP_377330326.1">
    <property type="nucleotide sequence ID" value="NZ_JBHUMZ010000052.1"/>
</dbReference>
<evidence type="ECO:0000256" key="1">
    <source>
        <dbReference type="ARBA" id="ARBA00004651"/>
    </source>
</evidence>
<evidence type="ECO:0000256" key="3">
    <source>
        <dbReference type="ARBA" id="ARBA00022475"/>
    </source>
</evidence>
<dbReference type="Pfam" id="PF07690">
    <property type="entry name" value="MFS_1"/>
    <property type="match status" value="1"/>
</dbReference>
<evidence type="ECO:0000256" key="6">
    <source>
        <dbReference type="ARBA" id="ARBA00023136"/>
    </source>
</evidence>